<evidence type="ECO:0000313" key="4">
    <source>
        <dbReference type="Proteomes" id="UP000013201"/>
    </source>
</evidence>
<dbReference type="InterPro" id="IPR055570">
    <property type="entry name" value="DUF7146"/>
</dbReference>
<comment type="caution">
    <text evidence="3">The sequence shown here is derived from an EMBL/GenBank/DDBJ whole genome shotgun (WGS) entry which is preliminary data.</text>
</comment>
<protein>
    <recommendedName>
        <fullName evidence="5">Toprim domain-containing protein</fullName>
    </recommendedName>
</protein>
<reference evidence="4" key="2">
    <citation type="submission" date="2013-04" db="EMBL/GenBank/DDBJ databases">
        <title>Bisphenol A degrading Sphingobium sp. strain BiD32.</title>
        <authorList>
            <person name="Nielsen J.L."/>
            <person name="Zhou N.A."/>
            <person name="Kjeldal H."/>
        </authorList>
    </citation>
    <scope>NUCLEOTIDE SEQUENCE [LARGE SCALE GENOMIC DNA]</scope>
    <source>
        <strain evidence="4">BiD32</strain>
    </source>
</reference>
<sequence length="181" mass="19389">MTLPPTVRFVMTPRWRDSETGEVGRDHPAMVCALVDAPGRVVGVQCIFLQDGGRRKYERLREDGSKAKAKLTFGVIVGSAFRIGPPSDHIVICEGPEDGLTLRQQLPDTTVWVACGTALMSRVSLPSSIHRVTLAGDNGSAGLAAVDQATAAYLDAGIAVNAIFPDDGFKDWNDQLRGVRG</sequence>
<evidence type="ECO:0008006" key="5">
    <source>
        <dbReference type="Google" id="ProtNLM"/>
    </source>
</evidence>
<evidence type="ECO:0000259" key="2">
    <source>
        <dbReference type="Pfam" id="PF23639"/>
    </source>
</evidence>
<dbReference type="Proteomes" id="UP000013201">
    <property type="component" value="Unassembled WGS sequence"/>
</dbReference>
<dbReference type="InterPro" id="IPR006171">
    <property type="entry name" value="TOPRIM_dom"/>
</dbReference>
<organism evidence="3 4">
    <name type="scientific">Sphingobium indicum BiD32</name>
    <dbReference type="NCBI Taxonomy" id="1301087"/>
    <lineage>
        <taxon>Bacteria</taxon>
        <taxon>Pseudomonadati</taxon>
        <taxon>Pseudomonadota</taxon>
        <taxon>Alphaproteobacteria</taxon>
        <taxon>Sphingomonadales</taxon>
        <taxon>Sphingomonadaceae</taxon>
        <taxon>Sphingobium</taxon>
    </lineage>
</organism>
<name>N1MSM3_9SPHN</name>
<evidence type="ECO:0000259" key="1">
    <source>
        <dbReference type="Pfam" id="PF13362"/>
    </source>
</evidence>
<accession>N1MSM3</accession>
<dbReference type="CDD" id="cd01029">
    <property type="entry name" value="TOPRIM_primases"/>
    <property type="match status" value="1"/>
</dbReference>
<proteinExistence type="predicted"/>
<dbReference type="Gene3D" id="3.40.1360.10">
    <property type="match status" value="1"/>
</dbReference>
<gene>
    <name evidence="3" type="ORF">EBBID32_45510</name>
</gene>
<dbReference type="Pfam" id="PF13362">
    <property type="entry name" value="Toprim_3"/>
    <property type="match status" value="1"/>
</dbReference>
<feature type="domain" description="DUF7146" evidence="2">
    <location>
        <begin position="4"/>
        <end position="82"/>
    </location>
</feature>
<dbReference type="InterPro" id="IPR034154">
    <property type="entry name" value="TOPRIM_DnaG/twinkle"/>
</dbReference>
<dbReference type="EMBL" id="CAVK010000250">
    <property type="protein sequence ID" value="CCW20180.1"/>
    <property type="molecule type" value="Genomic_DNA"/>
</dbReference>
<dbReference type="Pfam" id="PF23639">
    <property type="entry name" value="DUF7146"/>
    <property type="match status" value="1"/>
</dbReference>
<evidence type="ECO:0000313" key="3">
    <source>
        <dbReference type="EMBL" id="CCW20180.1"/>
    </source>
</evidence>
<reference evidence="3 4" key="1">
    <citation type="submission" date="2013-03" db="EMBL/GenBank/DDBJ databases">
        <authorList>
            <person name="Le V."/>
        </authorList>
    </citation>
    <scope>NUCLEOTIDE SEQUENCE [LARGE SCALE GENOMIC DNA]</scope>
    <source>
        <strain evidence="3 4">BiD32</strain>
    </source>
</reference>
<dbReference type="AlphaFoldDB" id="N1MSM3"/>
<keyword evidence="4" id="KW-1185">Reference proteome</keyword>
<feature type="domain" description="Toprim" evidence="1">
    <location>
        <begin position="90"/>
        <end position="177"/>
    </location>
</feature>